<feature type="binding site" evidence="6">
    <location>
        <position position="202"/>
    </location>
    <ligand>
        <name>a divalent metal cation</name>
        <dbReference type="ChEBI" id="CHEBI:60240"/>
        <label>2</label>
        <note>catalytic</note>
    </ligand>
</feature>
<dbReference type="Pfam" id="PF00557">
    <property type="entry name" value="Peptidase_M24"/>
    <property type="match status" value="1"/>
</dbReference>
<dbReference type="GO" id="GO:0006508">
    <property type="term" value="P:proteolysis"/>
    <property type="evidence" value="ECO:0007669"/>
    <property type="project" value="UniProtKB-KW"/>
</dbReference>
<evidence type="ECO:0000259" key="8">
    <source>
        <dbReference type="Pfam" id="PF00557"/>
    </source>
</evidence>
<comment type="function">
    <text evidence="1 6">Removes the N-terminal methionine from nascent proteins. The N-terminal methionine is often cleaved when the second residue in the primary sequence is small and uncharged (Met-Ala-, Cys, Gly, Pro, Ser, Thr, or Val). Requires deformylation of the N(alpha)-formylated initiator methionine before it can be hydrolyzed.</text>
</comment>
<accession>A0A2T2XC89</accession>
<feature type="binding site" evidence="6">
    <location>
        <position position="233"/>
    </location>
    <ligand>
        <name>a divalent metal cation</name>
        <dbReference type="ChEBI" id="CHEBI:60240"/>
        <label>2</label>
        <note>catalytic</note>
    </ligand>
</feature>
<dbReference type="PRINTS" id="PR00599">
    <property type="entry name" value="MAPEPTIDASE"/>
</dbReference>
<dbReference type="PROSITE" id="PS00680">
    <property type="entry name" value="MAP_1"/>
    <property type="match status" value="1"/>
</dbReference>
<feature type="binding site" evidence="6">
    <location>
        <position position="233"/>
    </location>
    <ligand>
        <name>a divalent metal cation</name>
        <dbReference type="ChEBI" id="CHEBI:60240"/>
        <label>1</label>
    </ligand>
</feature>
<keyword evidence="3 6" id="KW-0645">Protease</keyword>
<feature type="domain" description="Peptidase M24" evidence="8">
    <location>
        <begin position="12"/>
        <end position="238"/>
    </location>
</feature>
<feature type="binding site" evidence="6">
    <location>
        <position position="105"/>
    </location>
    <ligand>
        <name>a divalent metal cation</name>
        <dbReference type="ChEBI" id="CHEBI:60240"/>
        <label>1</label>
    </ligand>
</feature>
<organism evidence="9 10">
    <name type="scientific">Sulfobacillus benefaciens</name>
    <dbReference type="NCBI Taxonomy" id="453960"/>
    <lineage>
        <taxon>Bacteria</taxon>
        <taxon>Bacillati</taxon>
        <taxon>Bacillota</taxon>
        <taxon>Clostridia</taxon>
        <taxon>Eubacteriales</taxon>
        <taxon>Clostridiales Family XVII. Incertae Sedis</taxon>
        <taxon>Sulfobacillus</taxon>
    </lineage>
</organism>
<dbReference type="PANTHER" id="PTHR43330:SF27">
    <property type="entry name" value="METHIONINE AMINOPEPTIDASE"/>
    <property type="match status" value="1"/>
</dbReference>
<comment type="cofactor">
    <cofactor evidence="6">
        <name>Co(2+)</name>
        <dbReference type="ChEBI" id="CHEBI:48828"/>
    </cofactor>
    <cofactor evidence="6">
        <name>Zn(2+)</name>
        <dbReference type="ChEBI" id="CHEBI:29105"/>
    </cofactor>
    <cofactor evidence="6">
        <name>Mn(2+)</name>
        <dbReference type="ChEBI" id="CHEBI:29035"/>
    </cofactor>
    <cofactor evidence="6">
        <name>Fe(2+)</name>
        <dbReference type="ChEBI" id="CHEBI:29033"/>
    </cofactor>
    <text evidence="6">Binds 2 divalent metal cations per subunit. Has a high-affinity and a low affinity metal-binding site. The true nature of the physiological cofactor is under debate. The enzyme is active with cobalt, zinc, manganese or divalent iron ions. Most likely, methionine aminopeptidases function as mononuclear Fe(2+)-metalloproteases under physiological conditions, and the catalytically relevant metal-binding site has been assigned to the histidine-containing high-affinity site.</text>
</comment>
<evidence type="ECO:0000256" key="3">
    <source>
        <dbReference type="ARBA" id="ARBA00022670"/>
    </source>
</evidence>
<evidence type="ECO:0000313" key="10">
    <source>
        <dbReference type="Proteomes" id="UP000242972"/>
    </source>
</evidence>
<sequence>MIELKSERDRKRMRNAGRVVAEVLQILKKAAEIGMTTRDLDAIAEREIRARQAIPVFKGYHGYPASVCVSVNHEVVHGIPGNRKLREHDLVSLDLGATVEGFVGDAALSFFLGSAPDEDSAKLLEVTEQSLYQGIKAAVVGGHLGDISYAVQSYVEAHGFSVVRDFVGHGIGRQMHEDPQVPNYGTPGRGVLLRSGLALAIEPMVNMGRFDVDVLDDGWTVVTRDGSLSAHFEHTIFLDENGPEILTAIDP</sequence>
<comment type="caution">
    <text evidence="9">The sequence shown here is derived from an EMBL/GenBank/DDBJ whole genome shotgun (WGS) entry which is preliminary data.</text>
</comment>
<dbReference type="NCBIfam" id="TIGR00500">
    <property type="entry name" value="met_pdase_I"/>
    <property type="match status" value="1"/>
</dbReference>
<gene>
    <name evidence="6 9" type="primary">map</name>
    <name evidence="9" type="ORF">C7B46_15720</name>
</gene>
<dbReference type="GO" id="GO:0004239">
    <property type="term" value="F:initiator methionyl aminopeptidase activity"/>
    <property type="evidence" value="ECO:0007669"/>
    <property type="project" value="UniProtKB-UniRule"/>
</dbReference>
<evidence type="ECO:0000256" key="7">
    <source>
        <dbReference type="RuleBase" id="RU003653"/>
    </source>
</evidence>
<dbReference type="SUPFAM" id="SSF55920">
    <property type="entry name" value="Creatinase/aminopeptidase"/>
    <property type="match status" value="1"/>
</dbReference>
<dbReference type="Proteomes" id="UP000242972">
    <property type="component" value="Unassembled WGS sequence"/>
</dbReference>
<evidence type="ECO:0000256" key="4">
    <source>
        <dbReference type="ARBA" id="ARBA00022723"/>
    </source>
</evidence>
<dbReference type="InterPro" id="IPR000994">
    <property type="entry name" value="Pept_M24"/>
</dbReference>
<dbReference type="InterPro" id="IPR002467">
    <property type="entry name" value="Pept_M24A_MAP1"/>
</dbReference>
<evidence type="ECO:0000256" key="2">
    <source>
        <dbReference type="ARBA" id="ARBA00022438"/>
    </source>
</evidence>
<keyword evidence="5 6" id="KW-0378">Hydrolase</keyword>
<comment type="similarity">
    <text evidence="6">Belongs to the peptidase M24A family. Methionine aminopeptidase type 1 subfamily.</text>
</comment>
<evidence type="ECO:0000313" key="9">
    <source>
        <dbReference type="EMBL" id="PSR32133.1"/>
    </source>
</evidence>
<name>A0A2T2XC89_9FIRM</name>
<dbReference type="InterPro" id="IPR036005">
    <property type="entry name" value="Creatinase/aminopeptidase-like"/>
</dbReference>
<evidence type="ECO:0000256" key="6">
    <source>
        <dbReference type="HAMAP-Rule" id="MF_01974"/>
    </source>
</evidence>
<keyword evidence="4 6" id="KW-0479">Metal-binding</keyword>
<feature type="binding site" evidence="6">
    <location>
        <position position="176"/>
    </location>
    <ligand>
        <name>substrate</name>
    </ligand>
</feature>
<dbReference type="AlphaFoldDB" id="A0A2T2XC89"/>
<dbReference type="GO" id="GO:0046872">
    <property type="term" value="F:metal ion binding"/>
    <property type="evidence" value="ECO:0007669"/>
    <property type="project" value="UniProtKB-UniRule"/>
</dbReference>
<dbReference type="GO" id="GO:0005829">
    <property type="term" value="C:cytosol"/>
    <property type="evidence" value="ECO:0007669"/>
    <property type="project" value="TreeGrafter"/>
</dbReference>
<comment type="catalytic activity">
    <reaction evidence="6 7">
        <text>Release of N-terminal amino acids, preferentially methionine, from peptides and arylamides.</text>
        <dbReference type="EC" id="3.4.11.18"/>
    </reaction>
</comment>
<feature type="binding site" evidence="6">
    <location>
        <position position="105"/>
    </location>
    <ligand>
        <name>a divalent metal cation</name>
        <dbReference type="ChEBI" id="CHEBI:60240"/>
        <label>2</label>
        <note>catalytic</note>
    </ligand>
</feature>
<dbReference type="CDD" id="cd01086">
    <property type="entry name" value="MetAP1"/>
    <property type="match status" value="1"/>
</dbReference>
<comment type="subunit">
    <text evidence="6">Monomer.</text>
</comment>
<feature type="binding site" evidence="6">
    <location>
        <position position="77"/>
    </location>
    <ligand>
        <name>substrate</name>
    </ligand>
</feature>
<proteinExistence type="inferred from homology"/>
<dbReference type="HAMAP" id="MF_01974">
    <property type="entry name" value="MetAP_1"/>
    <property type="match status" value="1"/>
</dbReference>
<feature type="binding site" evidence="6">
    <location>
        <position position="169"/>
    </location>
    <ligand>
        <name>a divalent metal cation</name>
        <dbReference type="ChEBI" id="CHEBI:60240"/>
        <label>2</label>
        <note>catalytic</note>
    </ligand>
</feature>
<feature type="binding site" evidence="6">
    <location>
        <position position="94"/>
    </location>
    <ligand>
        <name>a divalent metal cation</name>
        <dbReference type="ChEBI" id="CHEBI:60240"/>
        <label>1</label>
    </ligand>
</feature>
<protein>
    <recommendedName>
        <fullName evidence="6 7">Methionine aminopeptidase</fullName>
        <shortName evidence="6">MAP</shortName>
        <shortName evidence="6">MetAP</shortName>
        <ecNumber evidence="6 7">3.4.11.18</ecNumber>
    </recommendedName>
    <alternativeName>
        <fullName evidence="6">Peptidase M</fullName>
    </alternativeName>
</protein>
<dbReference type="EMBL" id="PXYW01000051">
    <property type="protein sequence ID" value="PSR32133.1"/>
    <property type="molecule type" value="Genomic_DNA"/>
</dbReference>
<dbReference type="EC" id="3.4.11.18" evidence="6 7"/>
<dbReference type="Gene3D" id="3.90.230.10">
    <property type="entry name" value="Creatinase/methionine aminopeptidase superfamily"/>
    <property type="match status" value="1"/>
</dbReference>
<keyword evidence="2 6" id="KW-0031">Aminopeptidase</keyword>
<evidence type="ECO:0000256" key="1">
    <source>
        <dbReference type="ARBA" id="ARBA00002521"/>
    </source>
</evidence>
<dbReference type="PANTHER" id="PTHR43330">
    <property type="entry name" value="METHIONINE AMINOPEPTIDASE"/>
    <property type="match status" value="1"/>
</dbReference>
<dbReference type="InterPro" id="IPR001714">
    <property type="entry name" value="Pept_M24_MAP"/>
</dbReference>
<reference evidence="9 10" key="1">
    <citation type="journal article" date="2014" name="BMC Genomics">
        <title>Comparison of environmental and isolate Sulfobacillus genomes reveals diverse carbon, sulfur, nitrogen, and hydrogen metabolisms.</title>
        <authorList>
            <person name="Justice N.B."/>
            <person name="Norman A."/>
            <person name="Brown C.T."/>
            <person name="Singh A."/>
            <person name="Thomas B.C."/>
            <person name="Banfield J.F."/>
        </authorList>
    </citation>
    <scope>NUCLEOTIDE SEQUENCE [LARGE SCALE GENOMIC DNA]</scope>
    <source>
        <strain evidence="9">AMDSBA4</strain>
    </source>
</reference>
<evidence type="ECO:0000256" key="5">
    <source>
        <dbReference type="ARBA" id="ARBA00022801"/>
    </source>
</evidence>
<dbReference type="GO" id="GO:0070006">
    <property type="term" value="F:metalloaminopeptidase activity"/>
    <property type="evidence" value="ECO:0007669"/>
    <property type="project" value="UniProtKB-UniRule"/>
</dbReference>